<dbReference type="InterPro" id="IPR053842">
    <property type="entry name" value="NikA-like"/>
</dbReference>
<dbReference type="Pfam" id="PF21983">
    <property type="entry name" value="NikA-like"/>
    <property type="match status" value="1"/>
</dbReference>
<organism evidence="1">
    <name type="scientific">mine drainage metagenome</name>
    <dbReference type="NCBI Taxonomy" id="410659"/>
    <lineage>
        <taxon>unclassified sequences</taxon>
        <taxon>metagenomes</taxon>
        <taxon>ecological metagenomes</taxon>
    </lineage>
</organism>
<comment type="caution">
    <text evidence="1">The sequence shown here is derived from an EMBL/GenBank/DDBJ whole genome shotgun (WGS) entry which is preliminary data.</text>
</comment>
<proteinExistence type="predicted"/>
<sequence>MRERTVHLALRATPAEAALIRHMADAAMLTTSSYLRTIALRGDTRVARLQTLQAELRRQGGLLKHLAARGQLDRSAVELALTQWRATIQHIAEVADACQSHHA</sequence>
<evidence type="ECO:0008006" key="2">
    <source>
        <dbReference type="Google" id="ProtNLM"/>
    </source>
</evidence>
<name>A0A1J5S3S5_9ZZZZ</name>
<dbReference type="EMBL" id="MLJW01000176">
    <property type="protein sequence ID" value="OIQ94981.1"/>
    <property type="molecule type" value="Genomic_DNA"/>
</dbReference>
<gene>
    <name evidence="1" type="ORF">GALL_230840</name>
</gene>
<dbReference type="AlphaFoldDB" id="A0A1J5S3S5"/>
<protein>
    <recommendedName>
        <fullName evidence="2">Mobilization protein MobB</fullName>
    </recommendedName>
</protein>
<evidence type="ECO:0000313" key="1">
    <source>
        <dbReference type="EMBL" id="OIQ94981.1"/>
    </source>
</evidence>
<reference evidence="1" key="1">
    <citation type="submission" date="2016-10" db="EMBL/GenBank/DDBJ databases">
        <title>Sequence of Gallionella enrichment culture.</title>
        <authorList>
            <person name="Poehlein A."/>
            <person name="Muehling M."/>
            <person name="Daniel R."/>
        </authorList>
    </citation>
    <scope>NUCLEOTIDE SEQUENCE</scope>
</reference>
<accession>A0A1J5S3S5</accession>